<dbReference type="SUPFAM" id="SSF81383">
    <property type="entry name" value="F-box domain"/>
    <property type="match status" value="1"/>
</dbReference>
<dbReference type="InterPro" id="IPR036047">
    <property type="entry name" value="F-box-like_dom_sf"/>
</dbReference>
<proteinExistence type="predicted"/>
<dbReference type="OrthoDB" id="2571288at2759"/>
<evidence type="ECO:0000313" key="3">
    <source>
        <dbReference type="Proteomes" id="UP000279259"/>
    </source>
</evidence>
<dbReference type="Pfam" id="PF12937">
    <property type="entry name" value="F-box-like"/>
    <property type="match status" value="1"/>
</dbReference>
<evidence type="ECO:0000259" key="1">
    <source>
        <dbReference type="Pfam" id="PF12937"/>
    </source>
</evidence>
<accession>A0A427YLX0</accession>
<evidence type="ECO:0000313" key="2">
    <source>
        <dbReference type="EMBL" id="RSH92114.1"/>
    </source>
</evidence>
<keyword evidence="3" id="KW-1185">Reference proteome</keyword>
<comment type="caution">
    <text evidence="2">The sequence shown here is derived from an EMBL/GenBank/DDBJ whole genome shotgun (WGS) entry which is preliminary data.</text>
</comment>
<dbReference type="Proteomes" id="UP000279259">
    <property type="component" value="Unassembled WGS sequence"/>
</dbReference>
<feature type="domain" description="F-box" evidence="1">
    <location>
        <begin position="44"/>
        <end position="82"/>
    </location>
</feature>
<protein>
    <recommendedName>
        <fullName evidence="1">F-box domain-containing protein</fullName>
    </recommendedName>
</protein>
<sequence>MLKSSPLVCITTTFEATCSARSRDWSWLYPPPPLDIFAATMDQPDILLNVLSLLDRPTLAACLRVSREFYTLAGPLLYRHLRVSFWRGPSPLHGLEHFVAADTPRPSDSSDRRKHRLLRYTTTLNLGNHHLHCAPYFDAHVNLASLRVLRVGSDPFPLTLCAVRGPRCPLWVQLNPTKLVLSTYHPLRPQLPIGAGAVLPPSVHTVVLLEKSGTGITPWPELGHTFLETPGRANLNRVEIVFLTPSPDERFAYISPCPAIGECWMSDPSTTFWDNLARTCADFDGEITVVNANGFDLGWLGLDIEEDVAAYVEGKIRLMLSDHLDRRGARPEEIEARSQRLRFEGMREWLRGDWSGVVEPEEVQGWL</sequence>
<dbReference type="EMBL" id="RSCD01000006">
    <property type="protein sequence ID" value="RSH92114.1"/>
    <property type="molecule type" value="Genomic_DNA"/>
</dbReference>
<gene>
    <name evidence="2" type="ORF">EHS25_008527</name>
</gene>
<name>A0A427YLX0_9TREE</name>
<reference evidence="2 3" key="1">
    <citation type="submission" date="2018-11" db="EMBL/GenBank/DDBJ databases">
        <title>Genome sequence of Saitozyma podzolica DSM 27192.</title>
        <authorList>
            <person name="Aliyu H."/>
            <person name="Gorte O."/>
            <person name="Ochsenreither K."/>
        </authorList>
    </citation>
    <scope>NUCLEOTIDE SEQUENCE [LARGE SCALE GENOMIC DNA]</scope>
    <source>
        <strain evidence="2 3">DSM 27192</strain>
    </source>
</reference>
<organism evidence="2 3">
    <name type="scientific">Saitozyma podzolica</name>
    <dbReference type="NCBI Taxonomy" id="1890683"/>
    <lineage>
        <taxon>Eukaryota</taxon>
        <taxon>Fungi</taxon>
        <taxon>Dikarya</taxon>
        <taxon>Basidiomycota</taxon>
        <taxon>Agaricomycotina</taxon>
        <taxon>Tremellomycetes</taxon>
        <taxon>Tremellales</taxon>
        <taxon>Trimorphomycetaceae</taxon>
        <taxon>Saitozyma</taxon>
    </lineage>
</organism>
<dbReference type="InterPro" id="IPR001810">
    <property type="entry name" value="F-box_dom"/>
</dbReference>
<dbReference type="AlphaFoldDB" id="A0A427YLX0"/>